<gene>
    <name evidence="5" type="ORF">D7X32_06460</name>
</gene>
<evidence type="ECO:0000313" key="6">
    <source>
        <dbReference type="Proteomes" id="UP000268313"/>
    </source>
</evidence>
<dbReference type="RefSeq" id="WP_120601621.1">
    <property type="nucleotide sequence ID" value="NZ_RAWE01000014.1"/>
</dbReference>
<dbReference type="InterPro" id="IPR018976">
    <property type="entry name" value="Imelysin-like"/>
</dbReference>
<evidence type="ECO:0000256" key="1">
    <source>
        <dbReference type="ARBA" id="ARBA00004196"/>
    </source>
</evidence>
<dbReference type="Pfam" id="PF09375">
    <property type="entry name" value="Peptidase_M75"/>
    <property type="match status" value="1"/>
</dbReference>
<keyword evidence="6" id="KW-1185">Reference proteome</keyword>
<accession>A0A3A8KCP8</accession>
<dbReference type="PROSITE" id="PS51257">
    <property type="entry name" value="PROKAR_LIPOPROTEIN"/>
    <property type="match status" value="1"/>
</dbReference>
<proteinExistence type="predicted"/>
<evidence type="ECO:0000313" key="5">
    <source>
        <dbReference type="EMBL" id="RKH05923.1"/>
    </source>
</evidence>
<protein>
    <submittedName>
        <fullName evidence="5">Peptidase M75</fullName>
    </submittedName>
</protein>
<dbReference type="Proteomes" id="UP000268313">
    <property type="component" value="Unassembled WGS sequence"/>
</dbReference>
<dbReference type="AlphaFoldDB" id="A0A3A8KCP8"/>
<evidence type="ECO:0000259" key="4">
    <source>
        <dbReference type="Pfam" id="PF09375"/>
    </source>
</evidence>
<dbReference type="CDD" id="cd14658">
    <property type="entry name" value="Imelysin-like_IrpA"/>
    <property type="match status" value="1"/>
</dbReference>
<comment type="subcellular location">
    <subcellularLocation>
        <location evidence="1">Cell envelope</location>
    </subcellularLocation>
</comment>
<organism evidence="5 6">
    <name type="scientific">Corallococcus carmarthensis</name>
    <dbReference type="NCBI Taxonomy" id="2316728"/>
    <lineage>
        <taxon>Bacteria</taxon>
        <taxon>Pseudomonadati</taxon>
        <taxon>Myxococcota</taxon>
        <taxon>Myxococcia</taxon>
        <taxon>Myxococcales</taxon>
        <taxon>Cystobacterineae</taxon>
        <taxon>Myxococcaceae</taxon>
        <taxon>Corallococcus</taxon>
    </lineage>
</organism>
<feature type="signal peptide" evidence="3">
    <location>
        <begin position="1"/>
        <end position="23"/>
    </location>
</feature>
<dbReference type="InterPro" id="IPR034982">
    <property type="entry name" value="Imelysin-like_IrpA"/>
</dbReference>
<dbReference type="EMBL" id="RAWE01000014">
    <property type="protein sequence ID" value="RKH05923.1"/>
    <property type="molecule type" value="Genomic_DNA"/>
</dbReference>
<evidence type="ECO:0000256" key="3">
    <source>
        <dbReference type="SAM" id="SignalP"/>
    </source>
</evidence>
<sequence>MSSRSLKLSLLVGGALLMGACSNDDDPPLESLDQQLVVNFADNVVVPTYNLLATRMVELDAAARALKNGPSAATLKAAQDAWFAARVPWEQSEAFLFGPVDSNGWDPAMDSWPVNRTDLDAVLGNSDTLSQQYVSQLQETQKGYHTTEYLLFGEGQAKKPEDFNARQFEYLLALTAELKTVSGNLAASWTTGVNGQAPYRDTLAKAGESGNTAYPTVESGAQEMLGGILTILDEVANGKIADPYDAKDANLVESQFALNSLSDFTNNLRSVENVYLGHRPESAAKGLSLSDVVKERDAALDTRVKSEIAAAIAALGKVPEPFPVSIKDPASADEIEGAQAVIRKLHDTFQVDVKAVILP</sequence>
<dbReference type="Gene3D" id="1.20.1420.20">
    <property type="entry name" value="M75 peptidase, HXXE motif"/>
    <property type="match status" value="1"/>
</dbReference>
<dbReference type="GO" id="GO:0030313">
    <property type="term" value="C:cell envelope"/>
    <property type="evidence" value="ECO:0007669"/>
    <property type="project" value="UniProtKB-SubCell"/>
</dbReference>
<feature type="domain" description="Imelysin-like" evidence="4">
    <location>
        <begin position="46"/>
        <end position="347"/>
    </location>
</feature>
<keyword evidence="2 3" id="KW-0732">Signal</keyword>
<evidence type="ECO:0000256" key="2">
    <source>
        <dbReference type="ARBA" id="ARBA00022729"/>
    </source>
</evidence>
<dbReference type="OrthoDB" id="9764688at2"/>
<comment type="caution">
    <text evidence="5">The sequence shown here is derived from an EMBL/GenBank/DDBJ whole genome shotgun (WGS) entry which is preliminary data.</text>
</comment>
<reference evidence="6" key="1">
    <citation type="submission" date="2018-09" db="EMBL/GenBank/DDBJ databases">
        <authorList>
            <person name="Livingstone P.G."/>
            <person name="Whitworth D.E."/>
        </authorList>
    </citation>
    <scope>NUCLEOTIDE SEQUENCE [LARGE SCALE GENOMIC DNA]</scope>
    <source>
        <strain evidence="6">CA043D</strain>
    </source>
</reference>
<feature type="chain" id="PRO_5017242209" evidence="3">
    <location>
        <begin position="24"/>
        <end position="359"/>
    </location>
</feature>
<name>A0A3A8KCP8_9BACT</name>
<dbReference type="InterPro" id="IPR038352">
    <property type="entry name" value="Imelysin_sf"/>
</dbReference>